<keyword evidence="2" id="KW-0808">Transferase</keyword>
<dbReference type="Gene3D" id="3.40.50.150">
    <property type="entry name" value="Vaccinia Virus protein VP39"/>
    <property type="match status" value="1"/>
</dbReference>
<keyword evidence="5" id="KW-1185">Reference proteome</keyword>
<dbReference type="Proteomes" id="UP000664417">
    <property type="component" value="Unassembled WGS sequence"/>
</dbReference>
<dbReference type="InterPro" id="IPR029063">
    <property type="entry name" value="SAM-dependent_MTases_sf"/>
</dbReference>
<dbReference type="SUPFAM" id="SSF53335">
    <property type="entry name" value="S-adenosyl-L-methionine-dependent methyltransferases"/>
    <property type="match status" value="1"/>
</dbReference>
<dbReference type="InterPro" id="IPR008854">
    <property type="entry name" value="TPMT"/>
</dbReference>
<comment type="caution">
    <text evidence="4">The sequence shown here is derived from an EMBL/GenBank/DDBJ whole genome shotgun (WGS) entry which is preliminary data.</text>
</comment>
<evidence type="ECO:0000256" key="2">
    <source>
        <dbReference type="ARBA" id="ARBA00022679"/>
    </source>
</evidence>
<sequence length="74" mass="8320">MIAPPWFRCPRKCVGATHHLRKLTGGAAQLLISFEYDQQRLPGPPFSISEAEVHQHDGDTDHIKHLHRQPVMGG</sequence>
<dbReference type="GO" id="GO:0032259">
    <property type="term" value="P:methylation"/>
    <property type="evidence" value="ECO:0007669"/>
    <property type="project" value="UniProtKB-KW"/>
</dbReference>
<keyword evidence="3" id="KW-0949">S-adenosyl-L-methionine</keyword>
<evidence type="ECO:0000313" key="4">
    <source>
        <dbReference type="EMBL" id="MBO1318706.1"/>
    </source>
</evidence>
<keyword evidence="1" id="KW-0489">Methyltransferase</keyword>
<dbReference type="AlphaFoldDB" id="A0A8J7Q625"/>
<protein>
    <submittedName>
        <fullName evidence="4">Uncharacterized protein</fullName>
    </submittedName>
</protein>
<evidence type="ECO:0000256" key="3">
    <source>
        <dbReference type="ARBA" id="ARBA00022691"/>
    </source>
</evidence>
<evidence type="ECO:0000313" key="5">
    <source>
        <dbReference type="Proteomes" id="UP000664417"/>
    </source>
</evidence>
<reference evidence="4" key="1">
    <citation type="submission" date="2021-03" db="EMBL/GenBank/DDBJ databases">
        <authorList>
            <person name="Wang G."/>
        </authorList>
    </citation>
    <scope>NUCLEOTIDE SEQUENCE</scope>
    <source>
        <strain evidence="4">KCTC 12899</strain>
    </source>
</reference>
<organism evidence="4 5">
    <name type="scientific">Acanthopleuribacter pedis</name>
    <dbReference type="NCBI Taxonomy" id="442870"/>
    <lineage>
        <taxon>Bacteria</taxon>
        <taxon>Pseudomonadati</taxon>
        <taxon>Acidobacteriota</taxon>
        <taxon>Holophagae</taxon>
        <taxon>Acanthopleuribacterales</taxon>
        <taxon>Acanthopleuribacteraceae</taxon>
        <taxon>Acanthopleuribacter</taxon>
    </lineage>
</organism>
<accession>A0A8J7Q625</accession>
<dbReference type="GO" id="GO:0008757">
    <property type="term" value="F:S-adenosylmethionine-dependent methyltransferase activity"/>
    <property type="evidence" value="ECO:0007669"/>
    <property type="project" value="InterPro"/>
</dbReference>
<dbReference type="Pfam" id="PF05724">
    <property type="entry name" value="TPMT"/>
    <property type="match status" value="1"/>
</dbReference>
<name>A0A8J7Q625_9BACT</name>
<gene>
    <name evidence="4" type="ORF">J3U88_09560</name>
</gene>
<proteinExistence type="predicted"/>
<dbReference type="EMBL" id="JAFREP010000007">
    <property type="protein sequence ID" value="MBO1318706.1"/>
    <property type="molecule type" value="Genomic_DNA"/>
</dbReference>
<evidence type="ECO:0000256" key="1">
    <source>
        <dbReference type="ARBA" id="ARBA00022603"/>
    </source>
</evidence>